<dbReference type="GO" id="GO:0070899">
    <property type="term" value="P:mitochondrial tRNA wobble uridine modification"/>
    <property type="evidence" value="ECO:0007669"/>
    <property type="project" value="UniProtKB-ARBA"/>
</dbReference>
<dbReference type="InterPro" id="IPR049312">
    <property type="entry name" value="GIDA_C_N"/>
</dbReference>
<dbReference type="InterPro" id="IPR026904">
    <property type="entry name" value="MnmG_C"/>
</dbReference>
<evidence type="ECO:0000313" key="7">
    <source>
        <dbReference type="EnsemblMetazoa" id="ENSAATROPP006777"/>
    </source>
</evidence>
<dbReference type="PRINTS" id="PR00411">
    <property type="entry name" value="PNDRDTASEI"/>
</dbReference>
<evidence type="ECO:0000256" key="2">
    <source>
        <dbReference type="ARBA" id="ARBA00007653"/>
    </source>
</evidence>
<evidence type="ECO:0000256" key="5">
    <source>
        <dbReference type="SAM" id="SignalP"/>
    </source>
</evidence>
<dbReference type="NCBIfam" id="TIGR00136">
    <property type="entry name" value="mnmG_gidA"/>
    <property type="match status" value="1"/>
</dbReference>
<dbReference type="Pfam" id="PF21680">
    <property type="entry name" value="GIDA_C_1st"/>
    <property type="match status" value="1"/>
</dbReference>
<reference evidence="7" key="1">
    <citation type="submission" date="2024-04" db="UniProtKB">
        <authorList>
            <consortium name="EnsemblMetazoa"/>
        </authorList>
    </citation>
    <scope>IDENTIFICATION</scope>
    <source>
        <strain evidence="7">EBRO</strain>
    </source>
</reference>
<evidence type="ECO:0000259" key="6">
    <source>
        <dbReference type="SMART" id="SM01228"/>
    </source>
</evidence>
<dbReference type="SUPFAM" id="SSF51905">
    <property type="entry name" value="FAD/NAD(P)-binding domain"/>
    <property type="match status" value="1"/>
</dbReference>
<dbReference type="PROSITE" id="PS01281">
    <property type="entry name" value="GIDA_2"/>
    <property type="match status" value="1"/>
</dbReference>
<dbReference type="Proteomes" id="UP000075880">
    <property type="component" value="Unassembled WGS sequence"/>
</dbReference>
<dbReference type="PANTHER" id="PTHR11806">
    <property type="entry name" value="GLUCOSE INHIBITED DIVISION PROTEIN A"/>
    <property type="match status" value="1"/>
</dbReference>
<dbReference type="InterPro" id="IPR020595">
    <property type="entry name" value="MnmG-rel_CS"/>
</dbReference>
<keyword evidence="4" id="KW-0274">FAD</keyword>
<dbReference type="InterPro" id="IPR002218">
    <property type="entry name" value="MnmG-rel"/>
</dbReference>
<dbReference type="SMART" id="SM01228">
    <property type="entry name" value="GIDA_assoc_3"/>
    <property type="match status" value="1"/>
</dbReference>
<dbReference type="Pfam" id="PF13932">
    <property type="entry name" value="SAM_GIDA_C"/>
    <property type="match status" value="1"/>
</dbReference>
<feature type="chain" id="PRO_5042576428" description="tRNA uridine 5-carboxymethylaminomethyl modification enzyme C-terminal subdomain domain-containing protein" evidence="5">
    <location>
        <begin position="22"/>
        <end position="697"/>
    </location>
</feature>
<dbReference type="InterPro" id="IPR036188">
    <property type="entry name" value="FAD/NAD-bd_sf"/>
</dbReference>
<name>A0AAG5D617_ANOAO</name>
<dbReference type="Gene3D" id="3.50.50.60">
    <property type="entry name" value="FAD/NAD(P)-binding domain"/>
    <property type="match status" value="2"/>
</dbReference>
<dbReference type="EnsemblMetazoa" id="ENSAATROPT007558">
    <property type="protein sequence ID" value="ENSAATROPP006777"/>
    <property type="gene ID" value="ENSAATROPG006158"/>
</dbReference>
<sequence length="697" mass="76974">MHASTDLRVLFTFLAVPCSQCSMAMLRPVVWRRLVANVARCYGSSIVGFRCASSSSSAAGHSGEYDVIVVGGGHAGTEACCAAARMGARTLLVTHKRSTIGEMSCNPSFGGIGKGHLIREVDALDGVCGRCCDRSGVQYKVLNRRKGPAVWGPRAQIDRKLYKREVQDTLARTPNLTIAEGSVEDIVLHGEEDEGPRLSGVRLSSGRTVSANSLVITTGTFLRGQINIGLETRPAGRIGDEPAVGLAKSIEQLGFRLGRLKTGTPPRIQRDSIRFEVLTRHPGDDPPVPFSFLNDRVWLEATEQLDCFLTQTTPRVNEIVLRNLHRNRHVTEELTGPRYCPSIESKVLRFGHKQHQVWLEPEGFDSELIYPNGLSCTLPEEEQVELIRCLTGLEAAEVVRPGYGVEYDFVDPRELFPTLETKRVRGLFLAGQINGTTGYEEAAAQGLLAGANAAAKALSREPLTVSRTEAYLGVLVDDLTTLGTNEPYRMFTSRAEFRLSLRPDNADLRLTEKGFALGLVSEERYHRMVSIRERLARAVEALQNVKKGSNQWRTGMRLPPAKASIYKSAFEMLAISNDDITAERVCAVEPAVLGWIRDDPELARRLKIEALYSLSIEDQSREVEEVQRNENLRIPAAMDYLSKSLNLSFEEQEKLLHIQPQTIAAASRIQGITPSSIVRLVKYVKHHELAVSQPGAP</sequence>
<dbReference type="Gene3D" id="1.10.150.570">
    <property type="entry name" value="GidA associated domain, C-terminal subdomain"/>
    <property type="match status" value="1"/>
</dbReference>
<accession>A0AAG5D617</accession>
<comment type="similarity">
    <text evidence="2">Belongs to the MnmG family.</text>
</comment>
<dbReference type="InterPro" id="IPR040131">
    <property type="entry name" value="MnmG_N"/>
</dbReference>
<dbReference type="GO" id="GO:0005829">
    <property type="term" value="C:cytosol"/>
    <property type="evidence" value="ECO:0007669"/>
    <property type="project" value="TreeGrafter"/>
</dbReference>
<keyword evidence="3" id="KW-0285">Flavoprotein</keyword>
<dbReference type="HAMAP" id="MF_00129">
    <property type="entry name" value="MnmG_GidA"/>
    <property type="match status" value="1"/>
</dbReference>
<proteinExistence type="inferred from homology"/>
<keyword evidence="8" id="KW-1185">Reference proteome</keyword>
<evidence type="ECO:0000313" key="8">
    <source>
        <dbReference type="Proteomes" id="UP000075880"/>
    </source>
</evidence>
<dbReference type="FunFam" id="1.10.150.570:FF:000001">
    <property type="entry name" value="tRNA uridine 5-carboxymethylaminomethyl modification enzyme MnmG"/>
    <property type="match status" value="1"/>
</dbReference>
<dbReference type="GO" id="GO:0005739">
    <property type="term" value="C:mitochondrion"/>
    <property type="evidence" value="ECO:0007669"/>
    <property type="project" value="GOC"/>
</dbReference>
<feature type="domain" description="tRNA uridine 5-carboxymethylaminomethyl modification enzyme C-terminal subdomain" evidence="6">
    <location>
        <begin position="610"/>
        <end position="682"/>
    </location>
</feature>
<dbReference type="FunFam" id="3.50.50.60:FF:000082">
    <property type="entry name" value="protein MTO1 homolog, mitochondrial isoform X1"/>
    <property type="match status" value="1"/>
</dbReference>
<dbReference type="InterPro" id="IPR047001">
    <property type="entry name" value="MnmG_C_subdom"/>
</dbReference>
<dbReference type="InterPro" id="IPR044920">
    <property type="entry name" value="MnmG_C_subdom_sf"/>
</dbReference>
<dbReference type="Pfam" id="PF01134">
    <property type="entry name" value="GIDA"/>
    <property type="match status" value="1"/>
</dbReference>
<evidence type="ECO:0000256" key="1">
    <source>
        <dbReference type="ARBA" id="ARBA00001974"/>
    </source>
</evidence>
<dbReference type="AlphaFoldDB" id="A0AAG5D617"/>
<dbReference type="PROSITE" id="PS01280">
    <property type="entry name" value="GIDA_1"/>
    <property type="match status" value="1"/>
</dbReference>
<evidence type="ECO:0000256" key="3">
    <source>
        <dbReference type="ARBA" id="ARBA00022630"/>
    </source>
</evidence>
<dbReference type="InterPro" id="IPR004416">
    <property type="entry name" value="MnmG"/>
</dbReference>
<protein>
    <recommendedName>
        <fullName evidence="6">tRNA uridine 5-carboxymethylaminomethyl modification enzyme C-terminal subdomain domain-containing protein</fullName>
    </recommendedName>
</protein>
<dbReference type="GO" id="GO:0050660">
    <property type="term" value="F:flavin adenine dinucleotide binding"/>
    <property type="evidence" value="ECO:0007669"/>
    <property type="project" value="InterPro"/>
</dbReference>
<evidence type="ECO:0000256" key="4">
    <source>
        <dbReference type="ARBA" id="ARBA00022827"/>
    </source>
</evidence>
<organism evidence="7 8">
    <name type="scientific">Anopheles atroparvus</name>
    <name type="common">European mosquito</name>
    <dbReference type="NCBI Taxonomy" id="41427"/>
    <lineage>
        <taxon>Eukaryota</taxon>
        <taxon>Metazoa</taxon>
        <taxon>Ecdysozoa</taxon>
        <taxon>Arthropoda</taxon>
        <taxon>Hexapoda</taxon>
        <taxon>Insecta</taxon>
        <taxon>Pterygota</taxon>
        <taxon>Neoptera</taxon>
        <taxon>Endopterygota</taxon>
        <taxon>Diptera</taxon>
        <taxon>Nematocera</taxon>
        <taxon>Culicoidea</taxon>
        <taxon>Culicidae</taxon>
        <taxon>Anophelinae</taxon>
        <taxon>Anopheles</taxon>
    </lineage>
</organism>
<keyword evidence="5" id="KW-0732">Signal</keyword>
<dbReference type="GO" id="GO:0030488">
    <property type="term" value="P:tRNA methylation"/>
    <property type="evidence" value="ECO:0007669"/>
    <property type="project" value="TreeGrafter"/>
</dbReference>
<dbReference type="PANTHER" id="PTHR11806:SF0">
    <property type="entry name" value="PROTEIN MTO1 HOMOLOG, MITOCHONDRIAL"/>
    <property type="match status" value="1"/>
</dbReference>
<dbReference type="FunFam" id="3.50.50.60:FF:000002">
    <property type="entry name" value="tRNA uridine 5-carboxymethylaminomethyl modification enzyme MnmG"/>
    <property type="match status" value="1"/>
</dbReference>
<feature type="signal peptide" evidence="5">
    <location>
        <begin position="1"/>
        <end position="21"/>
    </location>
</feature>
<comment type="cofactor">
    <cofactor evidence="1">
        <name>FAD</name>
        <dbReference type="ChEBI" id="CHEBI:57692"/>
    </cofactor>
</comment>